<proteinExistence type="predicted"/>
<sequence length="1519" mass="174366">MRISRAVAFFLFFLLIFCLPGPIKAGEKISLWEIAQEKLYSAWLGGVFSKEEAADVSLEGNSEKKGIISTQLSWEPHLRIFGRKVIGIKYLQRHYLKRGEAQTELKKPTTETEIQQKLQVKVRGRVGERIFANVDYDDTAPRSEQQKISLTYQGKENEIIQEVALGDLQLGWPDTEFLAYNKSLFGAKVTAKKGGFNLMGIGSVSKGVSESKTFTGKTTFEKKEIPDTSYLKRRYYLTYFDPTHPPLTSQSLEVYLDDQDGTNNETAVKLTVTGEESDSYTGYFDLQYPGEDYLWDSREGTVKFRRSIEENFVIAISYQDKDGIRYPASGYRMIKKQQAPVYIEKYELRNYYYLGSQKIRREDFTLLIFDLIGRDVTSNYEFEIDYDFGVLKFTHPLPPFPNAYPPHPTHAYTIYTEYKHAIDVYLLHPDIIPGSEIVWMDGKRLTKEVDYLIDYSSGFLSFFDPARITEDTKIKVDYEWIPFMGGKATILGVRGAWVPHERVSLGSTFLSQSSPRVNQPPQVGSSPVSHQAMGLDTQFNLGPGSSVEDDPAQALNLKVSGEVARSLYDPNTFGKAIIENFESTKISDDLSMDKDAWRLGSRPDLASLGERVGVDIRSEDIPGEDINPDWSRDKIEVLVLNFDFFMPESWESLVYPISKVGRDYTQRYYLELWIKGDGQGQRLWFDLGVVSEDADGDGELDTEDKNGDGKLNPGEDTGIDLGGELVGSGNGKLDTEDLDGDGNLSTNENYSQYGDTIEPDLKISWVGWRKVTIPLARASNWDQVNEIVKHLRLWIQGNSGEASLKFAGISISGDRWQKQNLKVEAKNNQDDPDYNPFDDEGFRSYYDEMYGDFETRDHKRKKEGALFLYGLAQGDEGYVQQTFISPKDFTSYRTLNFWIWGSDECSQENTYSAYLRIGSDVSDGGEYLEKEVTVDFTGWRLIKTDLASQGSVSLREIKQLRIGTRSNFNSNPDKGVYFNDIFLSGVKKEEGFANRVGLKMELGKFLSISSEYKTLDAVFRTVGVLPTHQRMRESHLGINLLPLEYLPLSYGFTRKETNTLWVRETPLSSKLLGKVVEEKRDYGLDFLLPRWPRMGLRVENKVTDYQSLAEIENEDTYGVSLEYQNPYGFVFLPTSIQTAYEIGEKRKIFLDAGENKKEKTRKWRITLPWEAFENLKIKPTYSQTKVNEMSEGAFMPKLREKEFRLESEASFLHLSPRLSFQGGYREDGFSFESPQKRDISTHSQISLSLPLRMKEFFPQSQFLSTLRLYTEYEIAREALYHDTSSSLGLDSQLGLKILDLKDGRTKLILKRENFSLRERWQPFDFLNLAADYSNMREKKIREGTPYLLTIRTWPSLDLRIDLNKSPWSIGRFSGRLFANSLLMTGYVQKLTHKENISSTRTYRPSLIWKGDFKNLKDLSLTVSYNSTENRKRYNQEPAILVKLSSWYGIKLDYFTLCPWGKKIPFLRRIINFEDKIHFTTGLDREREKNYLSSGRISRNTQKWTLFGDAGYKVAKNVQM</sequence>
<feature type="compositionally biased region" description="Gly residues" evidence="1">
    <location>
        <begin position="720"/>
        <end position="730"/>
    </location>
</feature>
<evidence type="ECO:0008006" key="4">
    <source>
        <dbReference type="Google" id="ProtNLM"/>
    </source>
</evidence>
<feature type="non-terminal residue" evidence="2">
    <location>
        <position position="1519"/>
    </location>
</feature>
<comment type="caution">
    <text evidence="2">The sequence shown here is derived from an EMBL/GenBank/DDBJ whole genome shotgun (WGS) entry which is preliminary data.</text>
</comment>
<accession>A0A523YRE4</accession>
<name>A0A523YRE4_UNCAE</name>
<evidence type="ECO:0000313" key="3">
    <source>
        <dbReference type="Proteomes" id="UP000316925"/>
    </source>
</evidence>
<dbReference type="Proteomes" id="UP000316925">
    <property type="component" value="Unassembled WGS sequence"/>
</dbReference>
<protein>
    <recommendedName>
        <fullName evidence="4">Gliding motility protein SprA N-terminal domain-containing protein</fullName>
    </recommendedName>
</protein>
<reference evidence="2 3" key="1">
    <citation type="submission" date="2019-03" db="EMBL/GenBank/DDBJ databases">
        <title>Metabolic potential of uncultured bacteria and archaea associated with petroleum seepage in deep-sea sediments.</title>
        <authorList>
            <person name="Dong X."/>
            <person name="Hubert C."/>
        </authorList>
    </citation>
    <scope>NUCLEOTIDE SEQUENCE [LARGE SCALE GENOMIC DNA]</scope>
    <source>
        <strain evidence="2">E29_bin28</strain>
    </source>
</reference>
<dbReference type="EMBL" id="SOIJ01000038">
    <property type="protein sequence ID" value="TET94076.1"/>
    <property type="molecule type" value="Genomic_DNA"/>
</dbReference>
<organism evidence="2 3">
    <name type="scientific">Aerophobetes bacterium</name>
    <dbReference type="NCBI Taxonomy" id="2030807"/>
    <lineage>
        <taxon>Bacteria</taxon>
        <taxon>Candidatus Aerophobota</taxon>
    </lineage>
</organism>
<evidence type="ECO:0000256" key="1">
    <source>
        <dbReference type="SAM" id="MobiDB-lite"/>
    </source>
</evidence>
<feature type="region of interest" description="Disordered" evidence="1">
    <location>
        <begin position="695"/>
        <end position="751"/>
    </location>
</feature>
<gene>
    <name evidence="2" type="ORF">E3J33_00725</name>
</gene>
<evidence type="ECO:0000313" key="2">
    <source>
        <dbReference type="EMBL" id="TET94076.1"/>
    </source>
</evidence>